<feature type="transmembrane region" description="Helical" evidence="8">
    <location>
        <begin position="44"/>
        <end position="68"/>
    </location>
</feature>
<dbReference type="Gene3D" id="3.60.110.10">
    <property type="entry name" value="Carbon-nitrogen hydrolase"/>
    <property type="match status" value="1"/>
</dbReference>
<keyword evidence="5 8" id="KW-1133">Transmembrane helix</keyword>
<accession>A0A6J6ICU8</accession>
<dbReference type="AlphaFoldDB" id="A0A6J6ICU8"/>
<keyword evidence="4 8" id="KW-0812">Transmembrane</keyword>
<evidence type="ECO:0000256" key="3">
    <source>
        <dbReference type="ARBA" id="ARBA00022679"/>
    </source>
</evidence>
<evidence type="ECO:0000313" key="10">
    <source>
        <dbReference type="EMBL" id="CAB4622303.1"/>
    </source>
</evidence>
<dbReference type="CDD" id="cd07571">
    <property type="entry name" value="ALP_N-acyl_transferase"/>
    <property type="match status" value="1"/>
</dbReference>
<dbReference type="InterPro" id="IPR003010">
    <property type="entry name" value="C-N_Hydrolase"/>
</dbReference>
<dbReference type="PROSITE" id="PS50263">
    <property type="entry name" value="CN_HYDROLASE"/>
    <property type="match status" value="1"/>
</dbReference>
<dbReference type="NCBIfam" id="TIGR00546">
    <property type="entry name" value="lnt"/>
    <property type="match status" value="1"/>
</dbReference>
<dbReference type="InterPro" id="IPR004563">
    <property type="entry name" value="Apolipo_AcylTrfase"/>
</dbReference>
<dbReference type="InterPro" id="IPR045378">
    <property type="entry name" value="LNT_N"/>
</dbReference>
<evidence type="ECO:0000256" key="7">
    <source>
        <dbReference type="ARBA" id="ARBA00023315"/>
    </source>
</evidence>
<feature type="transmembrane region" description="Helical" evidence="8">
    <location>
        <begin position="147"/>
        <end position="165"/>
    </location>
</feature>
<sequence>MCLTGFFYALLKQSGWRAGLLGFAFGLGWFAVLVSWLQVVGVEAWVGLTIVCAIPLAIVGALCSRVGVLTLGPVWMSSVWVAGEAVRDRFPFGGFPWGRLSFATGSQADQVLSFGGPTYVSFLMCLGAALTAVIARRMRLDRSSLSADVVVAMAIGLVAVSMVWIPQTQDGPEVGSLKVAVIQGGVPGQGLDFLGRARTVTRNHAKQTVLLAQAIKAGKQPKPDLVVWPENSTDLDPRLDGETRAIVQSAVDAIGVPILLGAVLEVGNQRLANAAVLWNPQTGPRVVYTKQRPVPFGEFLPYRDQISGLSDKFALLPKDFVAGIESGQITVKDVRLGIVICFEVTHDDVVHAAVRDGGEVLVVLTNNATYAATDQPEQQFDVTRQRAVEFARPVVVAATTGISAVINPEGNVTTSLAQNRGGYFVTSVQGSSQITTQARYGVGLELFFVMLAILAIAIRVIIRPIRSPEERVEQETS</sequence>
<evidence type="ECO:0000256" key="8">
    <source>
        <dbReference type="SAM" id="Phobius"/>
    </source>
</evidence>
<dbReference type="SUPFAM" id="SSF56317">
    <property type="entry name" value="Carbon-nitrogen hydrolase"/>
    <property type="match status" value="1"/>
</dbReference>
<feature type="transmembrane region" description="Helical" evidence="8">
    <location>
        <begin position="118"/>
        <end position="135"/>
    </location>
</feature>
<dbReference type="InterPro" id="IPR036526">
    <property type="entry name" value="C-N_Hydrolase_sf"/>
</dbReference>
<dbReference type="GO" id="GO:0005886">
    <property type="term" value="C:plasma membrane"/>
    <property type="evidence" value="ECO:0007669"/>
    <property type="project" value="UniProtKB-SubCell"/>
</dbReference>
<name>A0A6J6ICU8_9ZZZZ</name>
<comment type="subcellular location">
    <subcellularLocation>
        <location evidence="1">Cell membrane</location>
        <topology evidence="1">Multi-pass membrane protein</topology>
    </subcellularLocation>
</comment>
<feature type="domain" description="CN hydrolase" evidence="9">
    <location>
        <begin position="177"/>
        <end position="430"/>
    </location>
</feature>
<dbReference type="Pfam" id="PF00795">
    <property type="entry name" value="CN_hydrolase"/>
    <property type="match status" value="1"/>
</dbReference>
<dbReference type="PANTHER" id="PTHR38686">
    <property type="entry name" value="APOLIPOPROTEIN N-ACYLTRANSFERASE"/>
    <property type="match status" value="1"/>
</dbReference>
<proteinExistence type="inferred from homology"/>
<gene>
    <name evidence="10" type="ORF">UFOPK1939_00652</name>
</gene>
<organism evidence="10">
    <name type="scientific">freshwater metagenome</name>
    <dbReference type="NCBI Taxonomy" id="449393"/>
    <lineage>
        <taxon>unclassified sequences</taxon>
        <taxon>metagenomes</taxon>
        <taxon>ecological metagenomes</taxon>
    </lineage>
</organism>
<dbReference type="GO" id="GO:0016410">
    <property type="term" value="F:N-acyltransferase activity"/>
    <property type="evidence" value="ECO:0007669"/>
    <property type="project" value="InterPro"/>
</dbReference>
<dbReference type="PANTHER" id="PTHR38686:SF1">
    <property type="entry name" value="APOLIPOPROTEIN N-ACYLTRANSFERASE"/>
    <property type="match status" value="1"/>
</dbReference>
<keyword evidence="7" id="KW-0012">Acyltransferase</keyword>
<keyword evidence="6 8" id="KW-0472">Membrane</keyword>
<dbReference type="GO" id="GO:0042158">
    <property type="term" value="P:lipoprotein biosynthetic process"/>
    <property type="evidence" value="ECO:0007669"/>
    <property type="project" value="InterPro"/>
</dbReference>
<evidence type="ECO:0000256" key="4">
    <source>
        <dbReference type="ARBA" id="ARBA00022692"/>
    </source>
</evidence>
<evidence type="ECO:0000256" key="6">
    <source>
        <dbReference type="ARBA" id="ARBA00023136"/>
    </source>
</evidence>
<dbReference type="Pfam" id="PF20154">
    <property type="entry name" value="LNT_N"/>
    <property type="match status" value="1"/>
</dbReference>
<evidence type="ECO:0000256" key="2">
    <source>
        <dbReference type="ARBA" id="ARBA00022475"/>
    </source>
</evidence>
<feature type="transmembrane region" description="Helical" evidence="8">
    <location>
        <begin position="16"/>
        <end position="37"/>
    </location>
</feature>
<dbReference type="EMBL" id="CAEZVF010000083">
    <property type="protein sequence ID" value="CAB4622303.1"/>
    <property type="molecule type" value="Genomic_DNA"/>
</dbReference>
<dbReference type="HAMAP" id="MF_01148">
    <property type="entry name" value="Lnt"/>
    <property type="match status" value="1"/>
</dbReference>
<reference evidence="10" key="1">
    <citation type="submission" date="2020-05" db="EMBL/GenBank/DDBJ databases">
        <authorList>
            <person name="Chiriac C."/>
            <person name="Salcher M."/>
            <person name="Ghai R."/>
            <person name="Kavagutti S V."/>
        </authorList>
    </citation>
    <scope>NUCLEOTIDE SEQUENCE</scope>
</reference>
<protein>
    <submittedName>
        <fullName evidence="10">Unannotated protein</fullName>
    </submittedName>
</protein>
<feature type="transmembrane region" description="Helical" evidence="8">
    <location>
        <begin position="440"/>
        <end position="462"/>
    </location>
</feature>
<evidence type="ECO:0000256" key="1">
    <source>
        <dbReference type="ARBA" id="ARBA00004651"/>
    </source>
</evidence>
<keyword evidence="2" id="KW-1003">Cell membrane</keyword>
<keyword evidence="3" id="KW-0808">Transferase</keyword>
<evidence type="ECO:0000259" key="9">
    <source>
        <dbReference type="PROSITE" id="PS50263"/>
    </source>
</evidence>
<evidence type="ECO:0000256" key="5">
    <source>
        <dbReference type="ARBA" id="ARBA00022989"/>
    </source>
</evidence>